<keyword evidence="1" id="KW-1133">Transmembrane helix</keyword>
<organism evidence="2 3">
    <name type="scientific">Hypsibius exemplaris</name>
    <name type="common">Freshwater tardigrade</name>
    <dbReference type="NCBI Taxonomy" id="2072580"/>
    <lineage>
        <taxon>Eukaryota</taxon>
        <taxon>Metazoa</taxon>
        <taxon>Ecdysozoa</taxon>
        <taxon>Tardigrada</taxon>
        <taxon>Eutardigrada</taxon>
        <taxon>Parachela</taxon>
        <taxon>Hypsibioidea</taxon>
        <taxon>Hypsibiidae</taxon>
        <taxon>Hypsibius</taxon>
    </lineage>
</organism>
<accession>A0A1W0WEH3</accession>
<evidence type="ECO:0000313" key="3">
    <source>
        <dbReference type="Proteomes" id="UP000192578"/>
    </source>
</evidence>
<dbReference type="Gene3D" id="3.40.50.2300">
    <property type="match status" value="1"/>
</dbReference>
<gene>
    <name evidence="2" type="ORF">BV898_12154</name>
</gene>
<name>A0A1W0WEH3_HYPEX</name>
<evidence type="ECO:0008006" key="4">
    <source>
        <dbReference type="Google" id="ProtNLM"/>
    </source>
</evidence>
<keyword evidence="1" id="KW-0472">Membrane</keyword>
<keyword evidence="3" id="KW-1185">Reference proteome</keyword>
<dbReference type="SUPFAM" id="SSF53822">
    <property type="entry name" value="Periplasmic binding protein-like I"/>
    <property type="match status" value="1"/>
</dbReference>
<sequence length="511" mass="56033">MSMLACAYADHGQPTPLNLEVISTIPNKIPLGSALPITGVALQLAAEDVADTFRGDLNLTVTLLYNDPDRHSVVTNRMYNPKNTPTSVGMASSYEDLVSATLRLFRILAWSNITLLKEESTTNEFYWQFFAAAMSLSALPIYSDFSFDGISLTPSDRQSVNDALTFANRRSRVWILLGNTAVAIKLLRIAKETKVITASHEYDYDLFRSVIFLTTYSGARDNSTDFLNAKLTERQYQINGTSLEKGVKPLDLFGIRENYNSVQFFASLANESQYLPENRHATSPNVVCEGRALIQRMTQRVFTFPSGTFNVQADGSRDADLLLSTFNTTEHQMQVSAHYVPSTKQFVWETPAGPNGIWVARVRDVPICGFAGTEGPCEVKSKWALSTLLPVLLVTAFVVIAVVGATIVQNSTYFRMQSLTELGYAIVAFAILLSKGPDAVFALSCAGPRGCRVCPKYVPCGFPCKADNECGNSDMCCGSPICGSGSRCVKPVYLNNGRKRRDAADILVANI</sequence>
<feature type="transmembrane region" description="Helical" evidence="1">
    <location>
        <begin position="383"/>
        <end position="408"/>
    </location>
</feature>
<evidence type="ECO:0000256" key="1">
    <source>
        <dbReference type="SAM" id="Phobius"/>
    </source>
</evidence>
<dbReference type="EMBL" id="MTYJ01000120">
    <property type="protein sequence ID" value="OQV13611.1"/>
    <property type="molecule type" value="Genomic_DNA"/>
</dbReference>
<dbReference type="InterPro" id="IPR028082">
    <property type="entry name" value="Peripla_BP_I"/>
</dbReference>
<dbReference type="OrthoDB" id="10590029at2759"/>
<reference evidence="3" key="1">
    <citation type="submission" date="2017-01" db="EMBL/GenBank/DDBJ databases">
        <title>Comparative genomics of anhydrobiosis in the tardigrade Hypsibius dujardini.</title>
        <authorList>
            <person name="Yoshida Y."/>
            <person name="Koutsovoulos G."/>
            <person name="Laetsch D."/>
            <person name="Stevens L."/>
            <person name="Kumar S."/>
            <person name="Horikawa D."/>
            <person name="Ishino K."/>
            <person name="Komine S."/>
            <person name="Tomita M."/>
            <person name="Blaxter M."/>
            <person name="Arakawa K."/>
        </authorList>
    </citation>
    <scope>NUCLEOTIDE SEQUENCE [LARGE SCALE GENOMIC DNA]</scope>
    <source>
        <strain evidence="3">Z151</strain>
    </source>
</reference>
<dbReference type="AlphaFoldDB" id="A0A1W0WEH3"/>
<dbReference type="Proteomes" id="UP000192578">
    <property type="component" value="Unassembled WGS sequence"/>
</dbReference>
<proteinExistence type="predicted"/>
<comment type="caution">
    <text evidence="2">The sequence shown here is derived from an EMBL/GenBank/DDBJ whole genome shotgun (WGS) entry which is preliminary data.</text>
</comment>
<evidence type="ECO:0000313" key="2">
    <source>
        <dbReference type="EMBL" id="OQV13611.1"/>
    </source>
</evidence>
<keyword evidence="1" id="KW-0812">Transmembrane</keyword>
<protein>
    <recommendedName>
        <fullName evidence="4">Receptor ligand binding region domain-containing protein</fullName>
    </recommendedName>
</protein>